<dbReference type="PANTHER" id="PTHR43227">
    <property type="entry name" value="BLL4140 PROTEIN"/>
    <property type="match status" value="1"/>
</dbReference>
<name>A0A3E2WYP9_9FIRM</name>
<feature type="domain" description="ABC transmembrane type-1" evidence="8">
    <location>
        <begin position="50"/>
        <end position="250"/>
    </location>
</feature>
<dbReference type="InterPro" id="IPR000515">
    <property type="entry name" value="MetI-like"/>
</dbReference>
<evidence type="ECO:0000256" key="4">
    <source>
        <dbReference type="ARBA" id="ARBA00022692"/>
    </source>
</evidence>
<dbReference type="InterPro" id="IPR035906">
    <property type="entry name" value="MetI-like_sf"/>
</dbReference>
<dbReference type="CDD" id="cd06261">
    <property type="entry name" value="TM_PBP2"/>
    <property type="match status" value="1"/>
</dbReference>
<reference evidence="9 10" key="1">
    <citation type="submission" date="2018-08" db="EMBL/GenBank/DDBJ databases">
        <title>A genome reference for cultivated species of the human gut microbiota.</title>
        <authorList>
            <person name="Zou Y."/>
            <person name="Xue W."/>
            <person name="Luo G."/>
        </authorList>
    </citation>
    <scope>NUCLEOTIDE SEQUENCE [LARGE SCALE GENOMIC DNA]</scope>
    <source>
        <strain evidence="9 10">AF19-21</strain>
    </source>
</reference>
<evidence type="ECO:0000313" key="10">
    <source>
        <dbReference type="Proteomes" id="UP000261111"/>
    </source>
</evidence>
<evidence type="ECO:0000256" key="3">
    <source>
        <dbReference type="ARBA" id="ARBA00022475"/>
    </source>
</evidence>
<evidence type="ECO:0000256" key="6">
    <source>
        <dbReference type="ARBA" id="ARBA00023136"/>
    </source>
</evidence>
<evidence type="ECO:0000313" key="9">
    <source>
        <dbReference type="EMBL" id="RGC33614.1"/>
    </source>
</evidence>
<dbReference type="AlphaFoldDB" id="A0A3E2WYP9"/>
<evidence type="ECO:0000256" key="2">
    <source>
        <dbReference type="ARBA" id="ARBA00022448"/>
    </source>
</evidence>
<proteinExistence type="inferred from homology"/>
<dbReference type="GO" id="GO:0055085">
    <property type="term" value="P:transmembrane transport"/>
    <property type="evidence" value="ECO:0007669"/>
    <property type="project" value="InterPro"/>
</dbReference>
<sequence length="261" mass="29593">MFMIVFLYYPLIKGIPIAFTDWDGFSQTSNFVGLDNFKRVLRDINIPRDLKNTLLFTVIETVFCNVIGLAMALAVKKATRLNNLMRTMFFMPFVISLVLSSYMVQYLIYQVCQTFSWTSPLAVPSQVIPGLALIAIWRDSGYCMIIYIAAILGVDECMYESAAIEGATRFQQFKKITLPMIVPAFTANVTLLLSWGLKLFDYSMTAVKGDASESINVYVYRMIFPGYQAGYGQAVALLWLVVVFIITNFVSKTLRKREVEL</sequence>
<comment type="subcellular location">
    <subcellularLocation>
        <location evidence="1 7">Cell membrane</location>
        <topology evidence="1 7">Multi-pass membrane protein</topology>
    </subcellularLocation>
</comment>
<keyword evidence="3" id="KW-1003">Cell membrane</keyword>
<dbReference type="InterPro" id="IPR050809">
    <property type="entry name" value="UgpAE/MalFG_permease"/>
</dbReference>
<organism evidence="9 10">
    <name type="scientific">Hungatella hathewayi</name>
    <dbReference type="NCBI Taxonomy" id="154046"/>
    <lineage>
        <taxon>Bacteria</taxon>
        <taxon>Bacillati</taxon>
        <taxon>Bacillota</taxon>
        <taxon>Clostridia</taxon>
        <taxon>Lachnospirales</taxon>
        <taxon>Lachnospiraceae</taxon>
        <taxon>Hungatella</taxon>
    </lineage>
</organism>
<feature type="transmembrane region" description="Helical" evidence="7">
    <location>
        <begin position="87"/>
        <end position="108"/>
    </location>
</feature>
<keyword evidence="5 7" id="KW-1133">Transmembrane helix</keyword>
<dbReference type="Gene3D" id="1.10.3720.10">
    <property type="entry name" value="MetI-like"/>
    <property type="match status" value="1"/>
</dbReference>
<comment type="caution">
    <text evidence="9">The sequence shown here is derived from an EMBL/GenBank/DDBJ whole genome shotgun (WGS) entry which is preliminary data.</text>
</comment>
<dbReference type="SUPFAM" id="SSF161098">
    <property type="entry name" value="MetI-like"/>
    <property type="match status" value="1"/>
</dbReference>
<dbReference type="PROSITE" id="PS50928">
    <property type="entry name" value="ABC_TM1"/>
    <property type="match status" value="1"/>
</dbReference>
<keyword evidence="4 7" id="KW-0812">Transmembrane</keyword>
<feature type="transmembrane region" description="Helical" evidence="7">
    <location>
        <begin position="230"/>
        <end position="250"/>
    </location>
</feature>
<evidence type="ECO:0000259" key="8">
    <source>
        <dbReference type="PROSITE" id="PS50928"/>
    </source>
</evidence>
<dbReference type="GO" id="GO:0005886">
    <property type="term" value="C:plasma membrane"/>
    <property type="evidence" value="ECO:0007669"/>
    <property type="project" value="UniProtKB-SubCell"/>
</dbReference>
<dbReference type="PANTHER" id="PTHR43227:SF11">
    <property type="entry name" value="BLL4140 PROTEIN"/>
    <property type="match status" value="1"/>
</dbReference>
<dbReference type="Pfam" id="PF00528">
    <property type="entry name" value="BPD_transp_1"/>
    <property type="match status" value="1"/>
</dbReference>
<feature type="transmembrane region" description="Helical" evidence="7">
    <location>
        <begin position="176"/>
        <end position="197"/>
    </location>
</feature>
<accession>A0A3E2WYP9</accession>
<gene>
    <name evidence="9" type="ORF">DWX41_05400</name>
</gene>
<keyword evidence="6 7" id="KW-0472">Membrane</keyword>
<evidence type="ECO:0000256" key="5">
    <source>
        <dbReference type="ARBA" id="ARBA00022989"/>
    </source>
</evidence>
<feature type="transmembrane region" description="Helical" evidence="7">
    <location>
        <begin position="54"/>
        <end position="75"/>
    </location>
</feature>
<comment type="similarity">
    <text evidence="7">Belongs to the binding-protein-dependent transport system permease family.</text>
</comment>
<feature type="transmembrane region" description="Helical" evidence="7">
    <location>
        <begin position="128"/>
        <end position="155"/>
    </location>
</feature>
<dbReference type="EMBL" id="QVIA01000005">
    <property type="protein sequence ID" value="RGC33614.1"/>
    <property type="molecule type" value="Genomic_DNA"/>
</dbReference>
<protein>
    <submittedName>
        <fullName evidence="9">Sugar ABC transporter permease</fullName>
    </submittedName>
</protein>
<evidence type="ECO:0000256" key="7">
    <source>
        <dbReference type="RuleBase" id="RU363032"/>
    </source>
</evidence>
<dbReference type="Proteomes" id="UP000261111">
    <property type="component" value="Unassembled WGS sequence"/>
</dbReference>
<evidence type="ECO:0000256" key="1">
    <source>
        <dbReference type="ARBA" id="ARBA00004651"/>
    </source>
</evidence>
<keyword evidence="2 7" id="KW-0813">Transport</keyword>